<comment type="function">
    <text evidence="5">Flagellin is the subunit protein which polymerizes to form the filaments of bacterial flagella.</text>
</comment>
<dbReference type="InterPro" id="IPR001029">
    <property type="entry name" value="Flagellin_N"/>
</dbReference>
<evidence type="ECO:0000256" key="4">
    <source>
        <dbReference type="ARBA" id="ARBA00023143"/>
    </source>
</evidence>
<dbReference type="Pfam" id="PF07196">
    <property type="entry name" value="Flagellin_IN"/>
    <property type="match status" value="1"/>
</dbReference>
<dbReference type="PANTHER" id="PTHR42792">
    <property type="entry name" value="FLAGELLIN"/>
    <property type="match status" value="1"/>
</dbReference>
<dbReference type="RefSeq" id="WP_102967645.1">
    <property type="nucleotide sequence ID" value="NZ_POSM01000002.1"/>
</dbReference>
<dbReference type="InterPro" id="IPR010810">
    <property type="entry name" value="Flagellin_hook_IN_motif"/>
</dbReference>
<evidence type="ECO:0000313" key="9">
    <source>
        <dbReference type="Proteomes" id="UP000236547"/>
    </source>
</evidence>
<gene>
    <name evidence="8" type="ORF">C1O25_01965</name>
</gene>
<comment type="subcellular location">
    <subcellularLocation>
        <location evidence="5">Secreted</location>
    </subcellularLocation>
    <subcellularLocation>
        <location evidence="5">Bacterial flagellum</location>
    </subcellularLocation>
</comment>
<feature type="domain" description="Flagellin C-terminal" evidence="7">
    <location>
        <begin position="290"/>
        <end position="375"/>
    </location>
</feature>
<dbReference type="Proteomes" id="UP000236547">
    <property type="component" value="Unassembled WGS sequence"/>
</dbReference>
<dbReference type="PRINTS" id="PR00207">
    <property type="entry name" value="FLAGELLIN"/>
</dbReference>
<dbReference type="Gene3D" id="6.10.10.10">
    <property type="entry name" value="Flagellar export chaperone, C-terminal domain"/>
    <property type="match status" value="1"/>
</dbReference>
<evidence type="ECO:0000256" key="3">
    <source>
        <dbReference type="ARBA" id="ARBA00023054"/>
    </source>
</evidence>
<dbReference type="InterPro" id="IPR001492">
    <property type="entry name" value="Flagellin"/>
</dbReference>
<dbReference type="InterPro" id="IPR042187">
    <property type="entry name" value="Flagellin_C_sub2"/>
</dbReference>
<dbReference type="Pfam" id="PF00669">
    <property type="entry name" value="Flagellin_N"/>
    <property type="match status" value="1"/>
</dbReference>
<feature type="domain" description="Flagellin N-terminal" evidence="6">
    <location>
        <begin position="5"/>
        <end position="141"/>
    </location>
</feature>
<dbReference type="InterPro" id="IPR046358">
    <property type="entry name" value="Flagellin_C"/>
</dbReference>
<keyword evidence="4 5" id="KW-0975">Bacterial flagellum</keyword>
<evidence type="ECO:0000256" key="1">
    <source>
        <dbReference type="ARBA" id="ARBA00005709"/>
    </source>
</evidence>
<dbReference type="Gene3D" id="6.10.280.190">
    <property type="match status" value="1"/>
</dbReference>
<dbReference type="Gene3D" id="1.20.1330.10">
    <property type="entry name" value="f41 fragment of flagellin, N-terminal domain"/>
    <property type="match status" value="1"/>
</dbReference>
<keyword evidence="2 5" id="KW-0964">Secreted</keyword>
<comment type="similarity">
    <text evidence="1 5">Belongs to the bacterial flagellin family.</text>
</comment>
<dbReference type="EMBL" id="POSM01000002">
    <property type="protein sequence ID" value="PNI03025.1"/>
    <property type="molecule type" value="Genomic_DNA"/>
</dbReference>
<keyword evidence="8" id="KW-0966">Cell projection</keyword>
<keyword evidence="9" id="KW-1185">Reference proteome</keyword>
<dbReference type="SUPFAM" id="SSF64518">
    <property type="entry name" value="Phase 1 flagellin"/>
    <property type="match status" value="1"/>
</dbReference>
<proteinExistence type="inferred from homology"/>
<keyword evidence="8" id="KW-0282">Flagellum</keyword>
<dbReference type="NCBIfam" id="NF006468">
    <property type="entry name" value="PRK08869.1-3"/>
    <property type="match status" value="1"/>
</dbReference>
<dbReference type="PANTHER" id="PTHR42792:SF2">
    <property type="entry name" value="FLAGELLIN"/>
    <property type="match status" value="1"/>
</dbReference>
<comment type="caution">
    <text evidence="8">The sequence shown here is derived from an EMBL/GenBank/DDBJ whole genome shotgun (WGS) entry which is preliminary data.</text>
</comment>
<reference evidence="8 9" key="1">
    <citation type="submission" date="2018-01" db="EMBL/GenBank/DDBJ databases">
        <title>Draft genome sequences of six Vibrio diazotrophicus strains isolated from deep-sea sediments of the Baltic Sea.</title>
        <authorList>
            <person name="Castillo D."/>
            <person name="Vandieken V."/>
            <person name="Chiang O."/>
            <person name="Middelboe M."/>
        </authorList>
    </citation>
    <scope>NUCLEOTIDE SEQUENCE [LARGE SCALE GENOMIC DNA]</scope>
    <source>
        <strain evidence="8 9">65.10M</strain>
    </source>
</reference>
<evidence type="ECO:0000256" key="5">
    <source>
        <dbReference type="RuleBase" id="RU362073"/>
    </source>
</evidence>
<organism evidence="8 9">
    <name type="scientific">Vibrio diazotrophicus</name>
    <dbReference type="NCBI Taxonomy" id="685"/>
    <lineage>
        <taxon>Bacteria</taxon>
        <taxon>Pseudomonadati</taxon>
        <taxon>Pseudomonadota</taxon>
        <taxon>Gammaproteobacteria</taxon>
        <taxon>Vibrionales</taxon>
        <taxon>Vibrionaceae</taxon>
        <taxon>Vibrio</taxon>
    </lineage>
</organism>
<sequence>MAISVNTNVAGMTAQRYLNNAADGTQKSMERLSSGYRINSAKDDAAGLQISNRLTSQSRGLDMAVRNANDGISIAQTAEGAMNETTNILQRMRDLSLQSSNGSNSRSERLAIQEEVSALNDELNRIAETTSFGGNKLLNGSFGSKSFQIGADSGEAVALSMSNMRSDTTDMGGKAYRAQEGKGSDWKVGEAKDLTLNYTDKQGEAREVTISAKAGDDLEEVATYINGQNDDIKASVGEGGKLQLFAATQKVQGDVTIGGDLGAEIGFGQGEELTVKDINVSTVGGSQEAIAVIDGALKAVDSQRASLGAFQNRFGHAISNLENINENVNASRSRIKDTDYARETTAMTKSQILQQASASVLAQAKQSPTAALSLLG</sequence>
<accession>A0ABX4WHQ8</accession>
<evidence type="ECO:0000259" key="7">
    <source>
        <dbReference type="Pfam" id="PF00700"/>
    </source>
</evidence>
<keyword evidence="3" id="KW-0175">Coiled coil</keyword>
<dbReference type="NCBIfam" id="NF006466">
    <property type="entry name" value="PRK08869.1-1"/>
    <property type="match status" value="1"/>
</dbReference>
<keyword evidence="8" id="KW-0969">Cilium</keyword>
<evidence type="ECO:0000256" key="2">
    <source>
        <dbReference type="ARBA" id="ARBA00022525"/>
    </source>
</evidence>
<evidence type="ECO:0000313" key="8">
    <source>
        <dbReference type="EMBL" id="PNI03025.1"/>
    </source>
</evidence>
<name>A0ABX4WHQ8_VIBDI</name>
<protein>
    <recommendedName>
        <fullName evidence="5">Flagellin</fullName>
    </recommendedName>
</protein>
<evidence type="ECO:0000259" key="6">
    <source>
        <dbReference type="Pfam" id="PF00669"/>
    </source>
</evidence>
<dbReference type="Gene3D" id="2.60.40.4390">
    <property type="match status" value="1"/>
</dbReference>
<dbReference type="Pfam" id="PF00700">
    <property type="entry name" value="Flagellin_C"/>
    <property type="match status" value="1"/>
</dbReference>